<accession>A4U0K2</accession>
<reference evidence="1" key="1">
    <citation type="journal article" date="2007" name="J. Bacteriol.">
        <title>Comparative genome analysis of four magnetotactic bacteria reveals a complex set of group-specific genes implicated in magnetosome biomineralization and function.</title>
        <authorList>
            <person name="Richter M."/>
            <person name="Kube M."/>
            <person name="Bazylinski D.A."/>
            <person name="Lombardot T."/>
            <person name="Gloeckner F.O."/>
            <person name="Reinhardt R."/>
            <person name="Schueler D."/>
        </authorList>
    </citation>
    <scope>NUCLEOTIDE SEQUENCE</scope>
    <source>
        <strain evidence="1">MSR-1</strain>
    </source>
</reference>
<evidence type="ECO:0000313" key="1">
    <source>
        <dbReference type="EMBL" id="CAM76409.1"/>
    </source>
</evidence>
<gene>
    <name evidence="1" type="ORF">MGR_1301</name>
</gene>
<dbReference type="EMBL" id="CU459003">
    <property type="protein sequence ID" value="CAM76409.1"/>
    <property type="molecule type" value="Genomic_DNA"/>
</dbReference>
<sequence>MVREVQIPFPRPSCHEKNTARQYRLIYRKAAENCRIDRRDRNSASPQDYYRKVERPRLPDRWDFGGFPPLFNSE</sequence>
<proteinExistence type="predicted"/>
<dbReference type="AlphaFoldDB" id="A4U0K2"/>
<name>A4U0K2_9PROT</name>
<protein>
    <submittedName>
        <fullName evidence="1">Uncharacterized protein</fullName>
    </submittedName>
</protein>
<organism evidence="1">
    <name type="scientific">Magnetospirillum gryphiswaldense</name>
    <dbReference type="NCBI Taxonomy" id="55518"/>
    <lineage>
        <taxon>Bacteria</taxon>
        <taxon>Pseudomonadati</taxon>
        <taxon>Pseudomonadota</taxon>
        <taxon>Alphaproteobacteria</taxon>
        <taxon>Rhodospirillales</taxon>
        <taxon>Rhodospirillaceae</taxon>
        <taxon>Magnetospirillum</taxon>
    </lineage>
</organism>